<name>A0A4Q2ELM8_9ACTN</name>
<evidence type="ECO:0000256" key="4">
    <source>
        <dbReference type="ARBA" id="ARBA00023136"/>
    </source>
</evidence>
<gene>
    <name evidence="6" type="ORF">C1706_03510</name>
</gene>
<feature type="region of interest" description="Disordered" evidence="5">
    <location>
        <begin position="24"/>
        <end position="58"/>
    </location>
</feature>
<comment type="caution">
    <text evidence="6">The sequence shown here is derived from an EMBL/GenBank/DDBJ whole genome shotgun (WGS) entry which is preliminary data.</text>
</comment>
<dbReference type="InterPro" id="IPR007343">
    <property type="entry name" value="Uncharacterised_pept_Zn_put"/>
</dbReference>
<comment type="subcellular location">
    <subcellularLocation>
        <location evidence="1">Membrane</location>
        <topology evidence="1">Single-pass membrane protein</topology>
    </subcellularLocation>
</comment>
<evidence type="ECO:0000313" key="6">
    <source>
        <dbReference type="EMBL" id="RXW32955.1"/>
    </source>
</evidence>
<evidence type="ECO:0000256" key="3">
    <source>
        <dbReference type="ARBA" id="ARBA00022989"/>
    </source>
</evidence>
<dbReference type="Pfam" id="PF04228">
    <property type="entry name" value="Zn_peptidase"/>
    <property type="match status" value="1"/>
</dbReference>
<evidence type="ECO:0000256" key="2">
    <source>
        <dbReference type="ARBA" id="ARBA00022692"/>
    </source>
</evidence>
<protein>
    <recommendedName>
        <fullName evidence="8">Metalloprotease</fullName>
    </recommendedName>
</protein>
<dbReference type="EMBL" id="PPCV01000002">
    <property type="protein sequence ID" value="RXW32955.1"/>
    <property type="molecule type" value="Genomic_DNA"/>
</dbReference>
<sequence length="306" mass="32779">MAVVGVIFVISMVSPLVSGFRPGGGASPTPGQSNGPVYQNEDYVPPAVSKSPPPVPGPKNLDAAHQLVSDNPLYSQTVPVPTNCKMSNTKPLQQMSPKEKEAHFNEQVGCLMTVWVNPVEKSGFTLPRPPVYVYTSPIKTACGDFDSVNAAYCTADQRIYYSDELLDSLSSEAAQGRYAGELVMAHEFGHAVQARTAILMSERALETDATTKAATQELSRRVEVQADCFAGAYVQSVARSQKLTSADVANLKKVTYTIGDDVLSGKEGYVGGHGTGKARQAWFTRGLEDAQLGVCNTFTAPPDQVR</sequence>
<dbReference type="AlphaFoldDB" id="A0A4Q2ELM8"/>
<dbReference type="Gene3D" id="3.30.2010.10">
    <property type="entry name" value="Metalloproteases ('zincins'), catalytic domain"/>
    <property type="match status" value="1"/>
</dbReference>
<accession>A0A4Q2ELM8</accession>
<evidence type="ECO:0000313" key="7">
    <source>
        <dbReference type="Proteomes" id="UP000290624"/>
    </source>
</evidence>
<keyword evidence="7" id="KW-1185">Reference proteome</keyword>
<evidence type="ECO:0008006" key="8">
    <source>
        <dbReference type="Google" id="ProtNLM"/>
    </source>
</evidence>
<reference evidence="6 7" key="1">
    <citation type="submission" date="2018-01" db="EMBL/GenBank/DDBJ databases">
        <title>Lactibacter flavus gen. nov., sp. nov., a novel bacterium of the family Propionibacteriaceae isolated from raw milk and dairy products.</title>
        <authorList>
            <person name="Wenning M."/>
            <person name="Breitenwieser F."/>
            <person name="Huptas C."/>
            <person name="von Neubeck M."/>
            <person name="Busse H.-J."/>
            <person name="Scherer S."/>
        </authorList>
    </citation>
    <scope>NUCLEOTIDE SEQUENCE [LARGE SCALE GENOMIC DNA]</scope>
    <source>
        <strain evidence="6 7">VG341</strain>
    </source>
</reference>
<keyword evidence="2" id="KW-0812">Transmembrane</keyword>
<evidence type="ECO:0000256" key="5">
    <source>
        <dbReference type="SAM" id="MobiDB-lite"/>
    </source>
</evidence>
<dbReference type="GO" id="GO:0016020">
    <property type="term" value="C:membrane"/>
    <property type="evidence" value="ECO:0007669"/>
    <property type="project" value="UniProtKB-SubCell"/>
</dbReference>
<evidence type="ECO:0000256" key="1">
    <source>
        <dbReference type="ARBA" id="ARBA00004167"/>
    </source>
</evidence>
<organism evidence="6 7">
    <name type="scientific">Propioniciclava flava</name>
    <dbReference type="NCBI Taxonomy" id="2072026"/>
    <lineage>
        <taxon>Bacteria</taxon>
        <taxon>Bacillati</taxon>
        <taxon>Actinomycetota</taxon>
        <taxon>Actinomycetes</taxon>
        <taxon>Propionibacteriales</taxon>
        <taxon>Propionibacteriaceae</taxon>
        <taxon>Propioniciclava</taxon>
    </lineage>
</organism>
<dbReference type="Proteomes" id="UP000290624">
    <property type="component" value="Unassembled WGS sequence"/>
</dbReference>
<dbReference type="PANTHER" id="PTHR30168:SF0">
    <property type="entry name" value="INNER MEMBRANE PROTEIN"/>
    <property type="match status" value="1"/>
</dbReference>
<keyword evidence="3" id="KW-1133">Transmembrane helix</keyword>
<proteinExistence type="predicted"/>
<dbReference type="PANTHER" id="PTHR30168">
    <property type="entry name" value="PUTATIVE MEMBRANE PROTEIN YPFJ"/>
    <property type="match status" value="1"/>
</dbReference>
<keyword evidence="4" id="KW-0472">Membrane</keyword>